<dbReference type="EMBL" id="AP023099">
    <property type="protein sequence ID" value="BCE89290.1"/>
    <property type="molecule type" value="Genomic_DNA"/>
</dbReference>
<evidence type="ECO:0000313" key="6">
    <source>
        <dbReference type="EMBL" id="BCE63356.1"/>
    </source>
</evidence>
<protein>
    <submittedName>
        <fullName evidence="6">Uncharacterized protein</fullName>
    </submittedName>
</protein>
<dbReference type="EMBL" id="AP023095">
    <property type="protein sequence ID" value="BCE54623.1"/>
    <property type="molecule type" value="Genomic_DNA"/>
</dbReference>
<evidence type="ECO:0000313" key="7">
    <source>
        <dbReference type="EMBL" id="BCE72071.1"/>
    </source>
</evidence>
<dbReference type="EMBL" id="AP023091">
    <property type="protein sequence ID" value="BCE19511.1"/>
    <property type="molecule type" value="Genomic_DNA"/>
</dbReference>
<dbReference type="EMBL" id="AP023094">
    <property type="protein sequence ID" value="BCE45764.1"/>
    <property type="molecule type" value="Genomic_DNA"/>
</dbReference>
<dbReference type="EMBL" id="AP023097">
    <property type="protein sequence ID" value="BCE72071.1"/>
    <property type="molecule type" value="Genomic_DNA"/>
</dbReference>
<reference evidence="7" key="8">
    <citation type="submission" date="2020-05" db="EMBL/GenBank/DDBJ databases">
        <title>Complete genome sequence of Bradyrhizobium diazoefficiens XF8 isolated from soybean nodule.</title>
        <authorList>
            <person name="Noda R."/>
            <person name="Kakizaki K."/>
            <person name="Minamisawa K."/>
        </authorList>
    </citation>
    <scope>NUCLEOTIDE SEQUENCE</scope>
    <source>
        <strain evidence="7">XF8</strain>
    </source>
</reference>
<reference evidence="5" key="6">
    <citation type="submission" date="2020-05" db="EMBL/GenBank/DDBJ databases">
        <title>Complete genome sequence of Bradyrhizobium diazoefficiens XF5 isolated from soybean nodule.</title>
        <authorList>
            <person name="Noda R."/>
            <person name="Kakizaki K."/>
            <person name="Minamisawa K."/>
        </authorList>
    </citation>
    <scope>NUCLEOTIDE SEQUENCE</scope>
    <source>
        <strain evidence="5">XF5</strain>
    </source>
</reference>
<dbReference type="EMBL" id="AP023098">
    <property type="protein sequence ID" value="BCE80800.1"/>
    <property type="molecule type" value="Genomic_DNA"/>
</dbReference>
<reference evidence="2" key="3">
    <citation type="submission" date="2020-05" db="EMBL/GenBank/DDBJ databases">
        <title>Complete genome sequence of Bradyrhizobium diazoefficiens XF2 isolated from soybean nodule.</title>
        <authorList>
            <person name="Noda R."/>
            <person name="Kakizaki K."/>
            <person name="Minamisawa K."/>
        </authorList>
    </citation>
    <scope>NUCLEOTIDE SEQUENCE</scope>
    <source>
        <strain evidence="2">XF2</strain>
    </source>
</reference>
<evidence type="ECO:0000313" key="5">
    <source>
        <dbReference type="EMBL" id="BCE54623.1"/>
    </source>
</evidence>
<reference evidence="1" key="1">
    <citation type="submission" date="2020-05" db="EMBL/GenBank/DDBJ databases">
        <title>Complete genome sequence of Bradyrhizobium diazoefficiens XF1 isolated from soybean nodule.</title>
        <authorList>
            <person name="Noda R."/>
            <person name="Kakizaki K."/>
            <person name="Minamisawa K."/>
        </authorList>
    </citation>
    <scope>NUCLEOTIDE SEQUENCE</scope>
    <source>
        <strain evidence="1">XF1</strain>
    </source>
</reference>
<reference evidence="3" key="4">
    <citation type="submission" date="2020-05" db="EMBL/GenBank/DDBJ databases">
        <title>Complete genome sequence of Bradyrhizobium diazoefficiens XF3 isolated from soybean nodule.</title>
        <authorList>
            <person name="Noda R."/>
            <person name="Kakizaki K."/>
            <person name="Minamisawa K."/>
        </authorList>
    </citation>
    <scope>NUCLEOTIDE SEQUENCE</scope>
    <source>
        <strain evidence="3">XF3</strain>
    </source>
</reference>
<proteinExistence type="predicted"/>
<evidence type="ECO:0000313" key="3">
    <source>
        <dbReference type="EMBL" id="BCE37204.1"/>
    </source>
</evidence>
<reference evidence="4" key="5">
    <citation type="submission" date="2020-05" db="EMBL/GenBank/DDBJ databases">
        <title>Complete genome sequence of Bradyrhizobium diazoefficiens XF4 isolated from soybean nodule.</title>
        <authorList>
            <person name="Noda R."/>
            <person name="Kakizaki K."/>
            <person name="Minamisawa K."/>
        </authorList>
    </citation>
    <scope>NUCLEOTIDE SEQUENCE</scope>
    <source>
        <strain evidence="4">XF4</strain>
    </source>
</reference>
<reference evidence="6" key="7">
    <citation type="submission" date="2020-05" db="EMBL/GenBank/DDBJ databases">
        <title>Complete genome sequence of Bradyrhizobium diazoefficiens XF6 isolated from soybean nodule.</title>
        <authorList>
            <person name="Noda R."/>
            <person name="Kakizaki K."/>
            <person name="Minamisawa K."/>
        </authorList>
    </citation>
    <scope>NUCLEOTIDE SEQUENCE</scope>
    <source>
        <strain evidence="6">XF6</strain>
    </source>
</reference>
<dbReference type="EMBL" id="AP023093">
    <property type="protein sequence ID" value="BCE37204.1"/>
    <property type="molecule type" value="Genomic_DNA"/>
</dbReference>
<dbReference type="AlphaFoldDB" id="A0A810ADJ8"/>
<dbReference type="EMBL" id="AP023096">
    <property type="protein sequence ID" value="BCE63356.1"/>
    <property type="molecule type" value="Genomic_DNA"/>
</dbReference>
<evidence type="ECO:0000313" key="2">
    <source>
        <dbReference type="EMBL" id="BCE28463.1"/>
    </source>
</evidence>
<gene>
    <name evidence="9" type="ORF">XF10B_20880</name>
    <name evidence="1" type="ORF">XF1B_21920</name>
    <name evidence="2" type="ORF">XF2B_22320</name>
    <name evidence="3" type="ORF">XF3B_22350</name>
    <name evidence="4" type="ORF">XF4B_21130</name>
    <name evidence="5" type="ORF">XF5B_21350</name>
    <name evidence="6" type="ORF">XF6B_21550</name>
    <name evidence="7" type="ORF">XF8B_21820</name>
    <name evidence="8" type="ORF">XF9B_22210</name>
</gene>
<accession>A0A810ADJ8</accession>
<evidence type="ECO:0000313" key="9">
    <source>
        <dbReference type="EMBL" id="BCE89290.1"/>
    </source>
</evidence>
<sequence length="86" mass="9038">MQKFVWLATNNIDGVLVLNVGDTAVQQQYAGPILSGPYSGPSTTNGTINTFGHVSSSASLNGTSSGTITRNIYSRSVLWDGYLGLV</sequence>
<dbReference type="EMBL" id="AP023092">
    <property type="protein sequence ID" value="BCE28463.1"/>
    <property type="molecule type" value="Genomic_DNA"/>
</dbReference>
<reference evidence="9" key="2">
    <citation type="submission" date="2020-05" db="EMBL/GenBank/DDBJ databases">
        <title>Complete genome sequence of Bradyrhizobium diazoefficiens XF10 isolated from soybean nodule.</title>
        <authorList>
            <person name="Noda R."/>
            <person name="Kakizaki K."/>
            <person name="Minamisawa K."/>
        </authorList>
    </citation>
    <scope>NUCLEOTIDE SEQUENCE</scope>
    <source>
        <strain evidence="9">XF10</strain>
    </source>
</reference>
<organism evidence="6">
    <name type="scientific">Bradyrhizobium diazoefficiens</name>
    <dbReference type="NCBI Taxonomy" id="1355477"/>
    <lineage>
        <taxon>Bacteria</taxon>
        <taxon>Pseudomonadati</taxon>
        <taxon>Pseudomonadota</taxon>
        <taxon>Alphaproteobacteria</taxon>
        <taxon>Hyphomicrobiales</taxon>
        <taxon>Nitrobacteraceae</taxon>
        <taxon>Bradyrhizobium</taxon>
    </lineage>
</organism>
<reference evidence="8" key="9">
    <citation type="submission" date="2020-05" db="EMBL/GenBank/DDBJ databases">
        <title>Complete genome sequence of Bradyrhizobium diazoefficiens XF9 isolated from soybean nodule.</title>
        <authorList>
            <person name="Noda R."/>
            <person name="Kakizaki K."/>
            <person name="Minamisawa K."/>
        </authorList>
    </citation>
    <scope>NUCLEOTIDE SEQUENCE</scope>
    <source>
        <strain evidence="8">XF9</strain>
    </source>
</reference>
<name>A0A810ADJ8_9BRAD</name>
<evidence type="ECO:0000313" key="1">
    <source>
        <dbReference type="EMBL" id="BCE19511.1"/>
    </source>
</evidence>
<evidence type="ECO:0000313" key="8">
    <source>
        <dbReference type="EMBL" id="BCE80800.1"/>
    </source>
</evidence>
<evidence type="ECO:0000313" key="4">
    <source>
        <dbReference type="EMBL" id="BCE45764.1"/>
    </source>
</evidence>